<keyword evidence="1" id="KW-0812">Transmembrane</keyword>
<dbReference type="InParanoid" id="A0A2G5CDL6"/>
<evidence type="ECO:0000313" key="3">
    <source>
        <dbReference type="Proteomes" id="UP000230069"/>
    </source>
</evidence>
<evidence type="ECO:0000313" key="2">
    <source>
        <dbReference type="EMBL" id="PIA29349.1"/>
    </source>
</evidence>
<dbReference type="EMBL" id="KZ305077">
    <property type="protein sequence ID" value="PIA29349.1"/>
    <property type="molecule type" value="Genomic_DNA"/>
</dbReference>
<feature type="transmembrane region" description="Helical" evidence="1">
    <location>
        <begin position="12"/>
        <end position="31"/>
    </location>
</feature>
<keyword evidence="1" id="KW-0472">Membrane</keyword>
<accession>A0A2G5CDL6</accession>
<sequence length="97" mass="11036">MLWLKLSRSGLFLPSDAFSTYACAISILPILGRFMILYALHIFMASLAVGLYESLISSFDNWEGTQLSGLSEAKIVKYFQFLSILCFHFLSYIYLFA</sequence>
<evidence type="ECO:0000256" key="1">
    <source>
        <dbReference type="SAM" id="Phobius"/>
    </source>
</evidence>
<proteinExistence type="predicted"/>
<keyword evidence="1" id="KW-1133">Transmembrane helix</keyword>
<name>A0A2G5CDL6_AQUCA</name>
<reference evidence="2 3" key="1">
    <citation type="submission" date="2017-09" db="EMBL/GenBank/DDBJ databases">
        <title>WGS assembly of Aquilegia coerulea Goldsmith.</title>
        <authorList>
            <person name="Hodges S."/>
            <person name="Kramer E."/>
            <person name="Nordborg M."/>
            <person name="Tomkins J."/>
            <person name="Borevitz J."/>
            <person name="Derieg N."/>
            <person name="Yan J."/>
            <person name="Mihaltcheva S."/>
            <person name="Hayes R.D."/>
            <person name="Rokhsar D."/>
        </authorList>
    </citation>
    <scope>NUCLEOTIDE SEQUENCE [LARGE SCALE GENOMIC DNA]</scope>
    <source>
        <strain evidence="3">cv. Goldsmith</strain>
    </source>
</reference>
<gene>
    <name evidence="2" type="ORF">AQUCO_06000009v1</name>
</gene>
<feature type="transmembrane region" description="Helical" evidence="1">
    <location>
        <begin position="78"/>
        <end position="96"/>
    </location>
</feature>
<feature type="transmembrane region" description="Helical" evidence="1">
    <location>
        <begin position="38"/>
        <end position="58"/>
    </location>
</feature>
<dbReference type="Proteomes" id="UP000230069">
    <property type="component" value="Unassembled WGS sequence"/>
</dbReference>
<dbReference type="AlphaFoldDB" id="A0A2G5CDL6"/>
<keyword evidence="3" id="KW-1185">Reference proteome</keyword>
<protein>
    <submittedName>
        <fullName evidence="2">Uncharacterized protein</fullName>
    </submittedName>
</protein>
<organism evidence="2 3">
    <name type="scientific">Aquilegia coerulea</name>
    <name type="common">Rocky mountain columbine</name>
    <dbReference type="NCBI Taxonomy" id="218851"/>
    <lineage>
        <taxon>Eukaryota</taxon>
        <taxon>Viridiplantae</taxon>
        <taxon>Streptophyta</taxon>
        <taxon>Embryophyta</taxon>
        <taxon>Tracheophyta</taxon>
        <taxon>Spermatophyta</taxon>
        <taxon>Magnoliopsida</taxon>
        <taxon>Ranunculales</taxon>
        <taxon>Ranunculaceae</taxon>
        <taxon>Thalictroideae</taxon>
        <taxon>Aquilegia</taxon>
    </lineage>
</organism>